<dbReference type="InParanoid" id="A0A316VGZ0"/>
<evidence type="ECO:0000313" key="2">
    <source>
        <dbReference type="EMBL" id="PWN36806.1"/>
    </source>
</evidence>
<organism evidence="2 3">
    <name type="scientific">Meira miltonrushii</name>
    <dbReference type="NCBI Taxonomy" id="1280837"/>
    <lineage>
        <taxon>Eukaryota</taxon>
        <taxon>Fungi</taxon>
        <taxon>Dikarya</taxon>
        <taxon>Basidiomycota</taxon>
        <taxon>Ustilaginomycotina</taxon>
        <taxon>Exobasidiomycetes</taxon>
        <taxon>Exobasidiales</taxon>
        <taxon>Brachybasidiaceae</taxon>
        <taxon>Meira</taxon>
    </lineage>
</organism>
<dbReference type="PANTHER" id="PTHR18829:SF0">
    <property type="entry name" value="PROTEIN YAE1 HOMOLOG"/>
    <property type="match status" value="1"/>
</dbReference>
<dbReference type="STRING" id="1280837.A0A316VGZ0"/>
<sequence>MQSYHSQEEENTGGGGDSDWLEDSEDDFAEEQKVAGKGEGQITLSMAEKETEKVQRKMYDDGYREGIGLGKEGAIQLGFDHGFKANGAPIGRRMGKLKGTLHALEIRLIQSRASKESTSNPSSSEKLNSILQSTKTLRHCLNSLQLKDLMEPDWEAIEHECQHGGQVDHIKPETPEQKSKREGILAEIEEQVNKLVLDSYGFV</sequence>
<keyword evidence="3" id="KW-1185">Reference proteome</keyword>
<dbReference type="EMBL" id="KZ819602">
    <property type="protein sequence ID" value="PWN36806.1"/>
    <property type="molecule type" value="Genomic_DNA"/>
</dbReference>
<name>A0A316VGZ0_9BASI</name>
<evidence type="ECO:0000313" key="3">
    <source>
        <dbReference type="Proteomes" id="UP000245771"/>
    </source>
</evidence>
<feature type="region of interest" description="Disordered" evidence="1">
    <location>
        <begin position="1"/>
        <end position="48"/>
    </location>
</feature>
<dbReference type="Proteomes" id="UP000245771">
    <property type="component" value="Unassembled WGS sequence"/>
</dbReference>
<reference evidence="2 3" key="1">
    <citation type="journal article" date="2018" name="Mol. Biol. Evol.">
        <title>Broad Genomic Sampling Reveals a Smut Pathogenic Ancestry of the Fungal Clade Ustilaginomycotina.</title>
        <authorList>
            <person name="Kijpornyongpan T."/>
            <person name="Mondo S.J."/>
            <person name="Barry K."/>
            <person name="Sandor L."/>
            <person name="Lee J."/>
            <person name="Lipzen A."/>
            <person name="Pangilinan J."/>
            <person name="LaButti K."/>
            <person name="Hainaut M."/>
            <person name="Henrissat B."/>
            <person name="Grigoriev I.V."/>
            <person name="Spatafora J.W."/>
            <person name="Aime M.C."/>
        </authorList>
    </citation>
    <scope>NUCLEOTIDE SEQUENCE [LARGE SCALE GENOMIC DNA]</scope>
    <source>
        <strain evidence="2 3">MCA 3882</strain>
    </source>
</reference>
<dbReference type="AlphaFoldDB" id="A0A316VGZ0"/>
<proteinExistence type="predicted"/>
<evidence type="ECO:0000256" key="1">
    <source>
        <dbReference type="SAM" id="MobiDB-lite"/>
    </source>
</evidence>
<gene>
    <name evidence="2" type="ORF">FA14DRAFT_186984</name>
</gene>
<dbReference type="RefSeq" id="XP_025357108.1">
    <property type="nucleotide sequence ID" value="XM_025501555.1"/>
</dbReference>
<dbReference type="GeneID" id="37023336"/>
<dbReference type="PANTHER" id="PTHR18829">
    <property type="entry name" value="PROTEIN YAE1 HOMOLOG"/>
    <property type="match status" value="1"/>
</dbReference>
<dbReference type="OrthoDB" id="20086at2759"/>
<feature type="compositionally biased region" description="Acidic residues" evidence="1">
    <location>
        <begin position="19"/>
        <end position="29"/>
    </location>
</feature>
<dbReference type="InterPro" id="IPR038881">
    <property type="entry name" value="Yae1-like"/>
</dbReference>
<accession>A0A316VGZ0</accession>
<evidence type="ECO:0008006" key="4">
    <source>
        <dbReference type="Google" id="ProtNLM"/>
    </source>
</evidence>
<protein>
    <recommendedName>
        <fullName evidence="4">Protein yae1</fullName>
    </recommendedName>
</protein>